<accession>B9XHL4</accession>
<keyword evidence="8" id="KW-1185">Reference proteome</keyword>
<dbReference type="Pfam" id="PF07494">
    <property type="entry name" value="Reg_prop"/>
    <property type="match status" value="2"/>
</dbReference>
<keyword evidence="5" id="KW-1133">Transmembrane helix</keyword>
<evidence type="ECO:0000313" key="7">
    <source>
        <dbReference type="EMBL" id="EEF60592.1"/>
    </source>
</evidence>
<evidence type="ECO:0000256" key="1">
    <source>
        <dbReference type="ARBA" id="ARBA00022679"/>
    </source>
</evidence>
<dbReference type="AlphaFoldDB" id="B9XHL4"/>
<dbReference type="Pfam" id="PF07730">
    <property type="entry name" value="HisKA_3"/>
    <property type="match status" value="1"/>
</dbReference>
<keyword evidence="5" id="KW-0812">Transmembrane</keyword>
<dbReference type="GO" id="GO:0046983">
    <property type="term" value="F:protein dimerization activity"/>
    <property type="evidence" value="ECO:0007669"/>
    <property type="project" value="InterPro"/>
</dbReference>
<keyword evidence="1" id="KW-0808">Transferase</keyword>
<proteinExistence type="predicted"/>
<dbReference type="PANTHER" id="PTHR24421">
    <property type="entry name" value="NITRATE/NITRITE SENSOR PROTEIN NARX-RELATED"/>
    <property type="match status" value="1"/>
</dbReference>
<feature type="transmembrane region" description="Helical" evidence="5">
    <location>
        <begin position="1001"/>
        <end position="1022"/>
    </location>
</feature>
<dbReference type="GO" id="GO:0000155">
    <property type="term" value="F:phosphorelay sensor kinase activity"/>
    <property type="evidence" value="ECO:0007669"/>
    <property type="project" value="InterPro"/>
</dbReference>
<dbReference type="SUPFAM" id="SSF55874">
    <property type="entry name" value="ATPase domain of HSP90 chaperone/DNA topoisomerase II/histidine kinase"/>
    <property type="match status" value="1"/>
</dbReference>
<dbReference type="Pfam" id="PF02518">
    <property type="entry name" value="HATPase_c"/>
    <property type="match status" value="1"/>
</dbReference>
<dbReference type="EMBL" id="ABOX02000015">
    <property type="protein sequence ID" value="EEF60592.1"/>
    <property type="molecule type" value="Genomic_DNA"/>
</dbReference>
<dbReference type="InterPro" id="IPR005467">
    <property type="entry name" value="His_kinase_dom"/>
</dbReference>
<dbReference type="GO" id="GO:0016020">
    <property type="term" value="C:membrane"/>
    <property type="evidence" value="ECO:0007669"/>
    <property type="project" value="InterPro"/>
</dbReference>
<dbReference type="InterPro" id="IPR011123">
    <property type="entry name" value="Y_Y_Y"/>
</dbReference>
<dbReference type="InterPro" id="IPR011712">
    <property type="entry name" value="Sig_transdc_His_kin_sub3_dim/P"/>
</dbReference>
<dbReference type="Gene3D" id="3.30.565.10">
    <property type="entry name" value="Histidine kinase-like ATPase, C-terminal domain"/>
    <property type="match status" value="1"/>
</dbReference>
<keyword evidence="2 7" id="KW-0418">Kinase</keyword>
<keyword evidence="3" id="KW-0902">Two-component regulatory system</keyword>
<dbReference type="RefSeq" id="WP_007415308.1">
    <property type="nucleotide sequence ID" value="NZ_ABOX02000015.1"/>
</dbReference>
<evidence type="ECO:0000259" key="6">
    <source>
        <dbReference type="PROSITE" id="PS50109"/>
    </source>
</evidence>
<dbReference type="InterPro" id="IPR011110">
    <property type="entry name" value="Reg_prop"/>
</dbReference>
<evidence type="ECO:0000313" key="8">
    <source>
        <dbReference type="Proteomes" id="UP000003688"/>
    </source>
</evidence>
<dbReference type="OrthoDB" id="9813394at2"/>
<gene>
    <name evidence="7" type="ORF">Cflav_PD6182</name>
</gene>
<evidence type="ECO:0000256" key="4">
    <source>
        <dbReference type="SAM" id="Coils"/>
    </source>
</evidence>
<dbReference type="InterPro" id="IPR013783">
    <property type="entry name" value="Ig-like_fold"/>
</dbReference>
<keyword evidence="5" id="KW-0472">Membrane</keyword>
<dbReference type="SUPFAM" id="SSF63829">
    <property type="entry name" value="Calcium-dependent phosphotriesterase"/>
    <property type="match status" value="2"/>
</dbReference>
<dbReference type="InterPro" id="IPR050482">
    <property type="entry name" value="Sensor_HK_TwoCompSys"/>
</dbReference>
<name>B9XHL4_PEDPL</name>
<dbReference type="Gene3D" id="1.20.5.1930">
    <property type="match status" value="1"/>
</dbReference>
<evidence type="ECO:0000256" key="5">
    <source>
        <dbReference type="SAM" id="Phobius"/>
    </source>
</evidence>
<dbReference type="InterPro" id="IPR015943">
    <property type="entry name" value="WD40/YVTN_repeat-like_dom_sf"/>
</dbReference>
<dbReference type="Gene3D" id="2.130.10.10">
    <property type="entry name" value="YVTN repeat-like/Quinoprotein amine dehydrogenase"/>
    <property type="match status" value="3"/>
</dbReference>
<sequence>MRAIYNALRLFNREPERPLEFDSSSIAALRFGRTCAFGFGLVWLLATSVTQATTLWSNPEATLIYNSGSGSDILKGALKRDDTARDTLYFKFHIAPLSDSKTEEYFAAFELFETDTERLAVGNALAAYAYSAFFKTGDAETTAPASSYLDLHSSSHDDVVTGQSPHYEFPRRGVERTIIFKVQYVAGGDDLVTVWLNPDLSVGATEVHQPESLTTRFNANASFDEIRLRHGGAGEGWVFSDLAIATSFSDFVDPSSAMPIEDELNFFFNSQRFVVETWLREPGMPRTDLRALAQTADGYLWLASDDRVVRFDGVRFVPFETRAATGGGIVQTLFGDSQGALWIGTTDRGLTRYANGEFETFTVQQGLPSANVTAIAEGDNGEIFVGTSSGLAVWRSSQPHSIAGAGDMQGKAVKSLFRDREGTLWIAVWNAGIFRYRNGAVSQWPEGTSDETLQNPQSVVTDGKGRVWIAASGDAVLCHDKGHWRRYRIPRNSQSPHVRILTSDAEGSVWAGSTSEGLYQFREDTLTPVNASAGFPVNEVSAMLVDHSGNLWIAGGSGLHLLKRKQTFQLGQAEGLGKGPVASVAEVAPGLIWAIQPEHGLLGWEGGSFRRLSVAGLGPEDSNFRAMLVTRDKACWLACGKGLLLIRDPQAVADESQLFQLPGVNITALAEGNDGSIWAGTREGQILRLDQGRLRIHAQSGSKSPVVAMAAEADGQIWVGTDGGGLYLVGETGLVNFSDRLLRTSIQALHRDAKGTLWVAMVEGGLAAVANKQVSVYPLPSGLSDNKIYGLLEDRAGRLWLSHRGGVTCAEKPSSPSDGLAVLGSFPFGNGSTENLLQSPGSNTIYPKGCSSSSGCLWFGNYNGITVVDPLECAVATNGLVLLLEEVMVDGLPAAGFKPIAASSRSAKSRKSPAFHVGPGHHHLELRYSSPHFENPEQLRFRYQMKGLDQQWTEAGSSRIAQYNYVPAGDYQFIVSVDGANGRHAETAVDFSVSPYFWQHWWVLSLASVGLLASVIGGARYLEHQKMKRHMKLLEEENALERERTRIARDLHDEIGAKLCRISFLSAHAARLDNDNDELKEQIWAIEHDSRDLLHSLDEIVWVVNPQNDTLEHVASYIAQYTQNYFQGTGLNCELEIPKELPHFPVSSQTRHHLFLAVHEALTNVLKHSGANRVKVTIACSDAVLRIQVRDEGKGFGETTRASQTRESADGLQNMRQRLEAIGGQCRIQSTPEHGTAVEFKLPLNREAKEKVK</sequence>
<organism evidence="7 8">
    <name type="scientific">Pedosphaera parvula (strain Ellin514)</name>
    <dbReference type="NCBI Taxonomy" id="320771"/>
    <lineage>
        <taxon>Bacteria</taxon>
        <taxon>Pseudomonadati</taxon>
        <taxon>Verrucomicrobiota</taxon>
        <taxon>Pedosphaerae</taxon>
        <taxon>Pedosphaerales</taxon>
        <taxon>Pedosphaeraceae</taxon>
        <taxon>Pedosphaera</taxon>
    </lineage>
</organism>
<dbReference type="Gene3D" id="2.60.40.10">
    <property type="entry name" value="Immunoglobulins"/>
    <property type="match status" value="1"/>
</dbReference>
<dbReference type="STRING" id="320771.Cflav_PD6182"/>
<dbReference type="Proteomes" id="UP000003688">
    <property type="component" value="Unassembled WGS sequence"/>
</dbReference>
<feature type="domain" description="Histidine kinase" evidence="6">
    <location>
        <begin position="1046"/>
        <end position="1246"/>
    </location>
</feature>
<reference evidence="7 8" key="1">
    <citation type="journal article" date="2011" name="J. Bacteriol.">
        <title>Genome sequence of 'Pedosphaera parvula' Ellin514, an aerobic Verrucomicrobial isolate from pasture soil.</title>
        <authorList>
            <person name="Kant R."/>
            <person name="van Passel M.W."/>
            <person name="Sangwan P."/>
            <person name="Palva A."/>
            <person name="Lucas S."/>
            <person name="Copeland A."/>
            <person name="Lapidus A."/>
            <person name="Glavina Del Rio T."/>
            <person name="Dalin E."/>
            <person name="Tice H."/>
            <person name="Bruce D."/>
            <person name="Goodwin L."/>
            <person name="Pitluck S."/>
            <person name="Chertkov O."/>
            <person name="Larimer F.W."/>
            <person name="Land M.L."/>
            <person name="Hauser L."/>
            <person name="Brettin T.S."/>
            <person name="Detter J.C."/>
            <person name="Han S."/>
            <person name="de Vos W.M."/>
            <person name="Janssen P.H."/>
            <person name="Smidt H."/>
        </authorList>
    </citation>
    <scope>NUCLEOTIDE SEQUENCE [LARGE SCALE GENOMIC DNA]</scope>
    <source>
        <strain evidence="7 8">Ellin514</strain>
    </source>
</reference>
<feature type="coiled-coil region" evidence="4">
    <location>
        <begin position="1024"/>
        <end position="1089"/>
    </location>
</feature>
<dbReference type="SMART" id="SM00387">
    <property type="entry name" value="HATPase_c"/>
    <property type="match status" value="1"/>
</dbReference>
<dbReference type="InterPro" id="IPR036890">
    <property type="entry name" value="HATPase_C_sf"/>
</dbReference>
<dbReference type="InterPro" id="IPR003594">
    <property type="entry name" value="HATPase_dom"/>
</dbReference>
<comment type="caution">
    <text evidence="7">The sequence shown here is derived from an EMBL/GenBank/DDBJ whole genome shotgun (WGS) entry which is preliminary data.</text>
</comment>
<keyword evidence="4" id="KW-0175">Coiled coil</keyword>
<protein>
    <submittedName>
        <fullName evidence="7">Histidine kinase</fullName>
    </submittedName>
</protein>
<evidence type="ECO:0000256" key="2">
    <source>
        <dbReference type="ARBA" id="ARBA00022777"/>
    </source>
</evidence>
<dbReference type="CDD" id="cd16917">
    <property type="entry name" value="HATPase_UhpB-NarQ-NarX-like"/>
    <property type="match status" value="1"/>
</dbReference>
<dbReference type="Pfam" id="PF07495">
    <property type="entry name" value="Y_Y_Y"/>
    <property type="match status" value="1"/>
</dbReference>
<dbReference type="SUPFAM" id="SSF101898">
    <property type="entry name" value="NHL repeat"/>
    <property type="match status" value="1"/>
</dbReference>
<dbReference type="PROSITE" id="PS50109">
    <property type="entry name" value="HIS_KIN"/>
    <property type="match status" value="1"/>
</dbReference>
<evidence type="ECO:0000256" key="3">
    <source>
        <dbReference type="ARBA" id="ARBA00023012"/>
    </source>
</evidence>